<organism evidence="1 2">
    <name type="scientific">Lipingzhangella halophila</name>
    <dbReference type="NCBI Taxonomy" id="1783352"/>
    <lineage>
        <taxon>Bacteria</taxon>
        <taxon>Bacillati</taxon>
        <taxon>Actinomycetota</taxon>
        <taxon>Actinomycetes</taxon>
        <taxon>Streptosporangiales</taxon>
        <taxon>Nocardiopsidaceae</taxon>
        <taxon>Lipingzhangella</taxon>
    </lineage>
</organism>
<dbReference type="AlphaFoldDB" id="A0A7W7RJ44"/>
<evidence type="ECO:0000313" key="2">
    <source>
        <dbReference type="Proteomes" id="UP000523007"/>
    </source>
</evidence>
<gene>
    <name evidence="1" type="ORF">F4561_003348</name>
</gene>
<accession>A0A7W7RJ44</accession>
<reference evidence="1 2" key="1">
    <citation type="submission" date="2020-08" db="EMBL/GenBank/DDBJ databases">
        <title>Sequencing the genomes of 1000 actinobacteria strains.</title>
        <authorList>
            <person name="Klenk H.-P."/>
        </authorList>
    </citation>
    <scope>NUCLEOTIDE SEQUENCE [LARGE SCALE GENOMIC DNA]</scope>
    <source>
        <strain evidence="1 2">DSM 102030</strain>
    </source>
</reference>
<protein>
    <submittedName>
        <fullName evidence="1">Uncharacterized protein</fullName>
    </submittedName>
</protein>
<dbReference type="Proteomes" id="UP000523007">
    <property type="component" value="Unassembled WGS sequence"/>
</dbReference>
<name>A0A7W7RJ44_9ACTN</name>
<evidence type="ECO:0000313" key="1">
    <source>
        <dbReference type="EMBL" id="MBB4932528.1"/>
    </source>
</evidence>
<comment type="caution">
    <text evidence="1">The sequence shown here is derived from an EMBL/GenBank/DDBJ whole genome shotgun (WGS) entry which is preliminary data.</text>
</comment>
<sequence>MLTTAAISTSHTAAVVVVIQRDQRVVTIADHSPEP</sequence>
<dbReference type="EMBL" id="JACHJT010000001">
    <property type="protein sequence ID" value="MBB4932528.1"/>
    <property type="molecule type" value="Genomic_DNA"/>
</dbReference>
<keyword evidence="2" id="KW-1185">Reference proteome</keyword>
<proteinExistence type="predicted"/>